<proteinExistence type="predicted"/>
<accession>A0A7G9WFJ4</accession>
<gene>
    <name evidence="3" type="ORF">H6X83_10995</name>
</gene>
<name>A0A7G9WFJ4_9FIRM</name>
<dbReference type="RefSeq" id="WP_212506526.1">
    <property type="nucleotide sequence ID" value="NZ_CP060696.1"/>
</dbReference>
<dbReference type="Gene3D" id="3.40.50.1110">
    <property type="entry name" value="SGNH hydrolase"/>
    <property type="match status" value="1"/>
</dbReference>
<keyword evidence="1" id="KW-0378">Hydrolase</keyword>
<keyword evidence="4" id="KW-1185">Reference proteome</keyword>
<evidence type="ECO:0000256" key="1">
    <source>
        <dbReference type="ARBA" id="ARBA00022801"/>
    </source>
</evidence>
<protein>
    <submittedName>
        <fullName evidence="3">Sialate O-acetylesterase</fullName>
    </submittedName>
</protein>
<evidence type="ECO:0000313" key="3">
    <source>
        <dbReference type="EMBL" id="QNO17456.1"/>
    </source>
</evidence>
<dbReference type="GO" id="GO:0001681">
    <property type="term" value="F:sialate O-acetylesterase activity"/>
    <property type="evidence" value="ECO:0007669"/>
    <property type="project" value="InterPro"/>
</dbReference>
<dbReference type="PANTHER" id="PTHR22901">
    <property type="entry name" value="SIALATE O-ACETYLESTERASE"/>
    <property type="match status" value="1"/>
</dbReference>
<dbReference type="GO" id="GO:0005975">
    <property type="term" value="P:carbohydrate metabolic process"/>
    <property type="evidence" value="ECO:0007669"/>
    <property type="project" value="TreeGrafter"/>
</dbReference>
<dbReference type="Pfam" id="PF03629">
    <property type="entry name" value="SASA"/>
    <property type="match status" value="1"/>
</dbReference>
<reference evidence="3 4" key="1">
    <citation type="submission" date="2020-08" db="EMBL/GenBank/DDBJ databases">
        <authorList>
            <person name="Ren C."/>
            <person name="Gu Y."/>
            <person name="Xu Y."/>
        </authorList>
    </citation>
    <scope>NUCLEOTIDE SEQUENCE [LARGE SCALE GENOMIC DNA]</scope>
    <source>
        <strain evidence="3 4">LBM18003</strain>
    </source>
</reference>
<dbReference type="PANTHER" id="PTHR22901:SF0">
    <property type="entry name" value="SIALATE O-ACETYLESTERASE"/>
    <property type="match status" value="1"/>
</dbReference>
<feature type="domain" description="Sialate O-acetylesterase" evidence="2">
    <location>
        <begin position="275"/>
        <end position="396"/>
    </location>
</feature>
<evidence type="ECO:0000313" key="4">
    <source>
        <dbReference type="Proteomes" id="UP000516046"/>
    </source>
</evidence>
<dbReference type="InterPro" id="IPR039329">
    <property type="entry name" value="SIAE"/>
</dbReference>
<dbReference type="SUPFAM" id="SSF52266">
    <property type="entry name" value="SGNH hydrolase"/>
    <property type="match status" value="1"/>
</dbReference>
<dbReference type="EMBL" id="CP060696">
    <property type="protein sequence ID" value="QNO17456.1"/>
    <property type="molecule type" value="Genomic_DNA"/>
</dbReference>
<organism evidence="3 4">
    <name type="scientific">Caproicibacterium amylolyticum</name>
    <dbReference type="NCBI Taxonomy" id="2766537"/>
    <lineage>
        <taxon>Bacteria</taxon>
        <taxon>Bacillati</taxon>
        <taxon>Bacillota</taxon>
        <taxon>Clostridia</taxon>
        <taxon>Eubacteriales</taxon>
        <taxon>Oscillospiraceae</taxon>
        <taxon>Caproicibacterium</taxon>
    </lineage>
</organism>
<dbReference type="KEGG" id="caml:H6X83_10995"/>
<dbReference type="InterPro" id="IPR005181">
    <property type="entry name" value="SASA"/>
</dbReference>
<dbReference type="AlphaFoldDB" id="A0A7G9WFJ4"/>
<dbReference type="InterPro" id="IPR036514">
    <property type="entry name" value="SGNH_hydro_sf"/>
</dbReference>
<dbReference type="Proteomes" id="UP000516046">
    <property type="component" value="Chromosome"/>
</dbReference>
<evidence type="ECO:0000259" key="2">
    <source>
        <dbReference type="Pfam" id="PF03629"/>
    </source>
</evidence>
<sequence>MAEAEFCCAAVFSDHMVLQREKPFCVFGFGRTDSRVNVEIDGCTAQASVKNGRWSVTLPAHKASGPFAMRISCGEMVLQFADVLFGEVWFAGGQSNMELELQNCKNGKAELASCANENLRFYNVGKHAYIDEAFLQAERENSWRVCSPDTCADISAVAYFCARDLQQELQVPVGVIDCYWGGTSISCWMPEETLKRSAAGQKYLDDYAAMVGSKTDADYDREMQAYNAEYTRWDEKVRAMRAENPAVTWEVLNEKCGVCPWPQPAGRKSPFRPAGLYKTMVQRVVPYTLRGFLYYQGEEDWARCHDYGEMMLYLIRQWRSDWQDGELPFLFVQLPMFISKADWSKGEDNRTFCFLREQQEQVYRFARNTGLAAALDCGEFDNIHPLDKQTVGSRLALQALQKVYGMPQEADSPSFAGFSTEGGSLRVFLTHTAGDLQLRSQCTSPFGSAFEAAGEDMRFYPAKVLLEHGSVLLSAEQVPYPVHARYAWYSYGPTPLYGGSGLPALPFRC</sequence>